<dbReference type="PROSITE" id="PS01173">
    <property type="entry name" value="LIPASE_GDXG_HIS"/>
    <property type="match status" value="1"/>
</dbReference>
<evidence type="ECO:0000256" key="12">
    <source>
        <dbReference type="ARBA" id="ARBA00015845"/>
    </source>
</evidence>
<comment type="catalytic activity">
    <reaction evidence="33">
        <text>1,2-di-(9Z-octadecenoyl)-glycerol + (9Z)-octadecenoate + H(+) = 1,2,3-tri-(9Z-octadecenoyl)-glycerol + H2O</text>
        <dbReference type="Rhea" id="RHEA:38379"/>
        <dbReference type="ChEBI" id="CHEBI:15377"/>
        <dbReference type="ChEBI" id="CHEBI:15378"/>
        <dbReference type="ChEBI" id="CHEBI:30823"/>
        <dbReference type="ChEBI" id="CHEBI:52323"/>
        <dbReference type="ChEBI" id="CHEBI:53753"/>
    </reaction>
    <physiologicalReaction direction="right-to-left" evidence="33">
        <dbReference type="Rhea" id="RHEA:38381"/>
    </physiologicalReaction>
</comment>
<evidence type="ECO:0000256" key="13">
    <source>
        <dbReference type="ARBA" id="ARBA00022475"/>
    </source>
</evidence>
<keyword evidence="21" id="KW-1207">Sterol metabolism</keyword>
<evidence type="ECO:0000259" key="42">
    <source>
        <dbReference type="Pfam" id="PF07859"/>
    </source>
</evidence>
<evidence type="ECO:0000256" key="40">
    <source>
        <dbReference type="ARBA" id="ARBA00049519"/>
    </source>
</evidence>
<accession>A0ABM1JM71</accession>
<keyword evidence="19" id="KW-0443">Lipid metabolism</keyword>
<dbReference type="Pfam" id="PF06350">
    <property type="entry name" value="HSL_N"/>
    <property type="match status" value="1"/>
</dbReference>
<comment type="catalytic activity">
    <reaction evidence="38">
        <text>1,3-di-(9Z-octadecenoyl)-glycerol + H2O = 1-(9Z-octadecenoyl)-glycerol + (9Z)-octadecenoate + H(+)</text>
        <dbReference type="Rhea" id="RHEA:39939"/>
        <dbReference type="ChEBI" id="CHEBI:15377"/>
        <dbReference type="ChEBI" id="CHEBI:15378"/>
        <dbReference type="ChEBI" id="CHEBI:30823"/>
        <dbReference type="ChEBI" id="CHEBI:75342"/>
        <dbReference type="ChEBI" id="CHEBI:75735"/>
    </reaction>
    <physiologicalReaction direction="left-to-right" evidence="38">
        <dbReference type="Rhea" id="RHEA:39940"/>
    </physiologicalReaction>
</comment>
<reference evidence="44" key="1">
    <citation type="submission" date="2025-08" db="UniProtKB">
        <authorList>
            <consortium name="RefSeq"/>
        </authorList>
    </citation>
    <scope>IDENTIFICATION</scope>
</reference>
<evidence type="ECO:0000256" key="22">
    <source>
        <dbReference type="ARBA" id="ARBA00023221"/>
    </source>
</evidence>
<keyword evidence="43" id="KW-1185">Reference proteome</keyword>
<evidence type="ECO:0000256" key="26">
    <source>
        <dbReference type="ARBA" id="ARBA00046695"/>
    </source>
</evidence>
<evidence type="ECO:0000313" key="43">
    <source>
        <dbReference type="Proteomes" id="UP000694871"/>
    </source>
</evidence>
<comment type="catalytic activity">
    <reaction evidence="37">
        <text>a monoacylglycerol + H2O = glycerol + a fatty acid + H(+)</text>
        <dbReference type="Rhea" id="RHEA:15245"/>
        <dbReference type="ChEBI" id="CHEBI:15377"/>
        <dbReference type="ChEBI" id="CHEBI:15378"/>
        <dbReference type="ChEBI" id="CHEBI:17408"/>
        <dbReference type="ChEBI" id="CHEBI:17754"/>
        <dbReference type="ChEBI" id="CHEBI:28868"/>
        <dbReference type="EC" id="3.1.1.79"/>
    </reaction>
</comment>
<dbReference type="RefSeq" id="XP_015262558.1">
    <property type="nucleotide sequence ID" value="XM_015407072.1"/>
</dbReference>
<evidence type="ECO:0000256" key="30">
    <source>
        <dbReference type="ARBA" id="ARBA00047653"/>
    </source>
</evidence>
<dbReference type="InterPro" id="IPR002168">
    <property type="entry name" value="Lipase_GDXG_HIS_AS"/>
</dbReference>
<comment type="catalytic activity">
    <reaction evidence="30">
        <text>cholesteryl (9Z-octadecenoate) + H2O = cholesterol + (9Z)-octadecenoate + H(+)</text>
        <dbReference type="Rhea" id="RHEA:33875"/>
        <dbReference type="ChEBI" id="CHEBI:15377"/>
        <dbReference type="ChEBI" id="CHEBI:15378"/>
        <dbReference type="ChEBI" id="CHEBI:16113"/>
        <dbReference type="ChEBI" id="CHEBI:30823"/>
        <dbReference type="ChEBI" id="CHEBI:46898"/>
    </reaction>
    <physiologicalReaction direction="left-to-right" evidence="30">
        <dbReference type="Rhea" id="RHEA:33876"/>
    </physiologicalReaction>
</comment>
<name>A0ABM1JM71_GEKJA</name>
<comment type="catalytic activity">
    <reaction evidence="40">
        <text>1,2-di-(9Z-octadecenoyl)-sn-glycerol + H2O = (9Z-octadecenoyl)-glycerol + (9Z)-octadecenoate + H(+)</text>
        <dbReference type="Rhea" id="RHEA:39935"/>
        <dbReference type="ChEBI" id="CHEBI:15377"/>
        <dbReference type="ChEBI" id="CHEBI:15378"/>
        <dbReference type="ChEBI" id="CHEBI:30823"/>
        <dbReference type="ChEBI" id="CHEBI:52333"/>
        <dbReference type="ChEBI" id="CHEBI:75937"/>
    </reaction>
    <physiologicalReaction direction="left-to-right" evidence="40">
        <dbReference type="Rhea" id="RHEA:39936"/>
    </physiologicalReaction>
</comment>
<keyword evidence="20" id="KW-0472">Membrane</keyword>
<evidence type="ECO:0000259" key="41">
    <source>
        <dbReference type="Pfam" id="PF06350"/>
    </source>
</evidence>
<evidence type="ECO:0000256" key="15">
    <source>
        <dbReference type="ARBA" id="ARBA00022548"/>
    </source>
</evidence>
<evidence type="ECO:0000256" key="29">
    <source>
        <dbReference type="ARBA" id="ARBA00047476"/>
    </source>
</evidence>
<evidence type="ECO:0000256" key="7">
    <source>
        <dbReference type="ARBA" id="ARBA00004879"/>
    </source>
</evidence>
<evidence type="ECO:0000256" key="27">
    <source>
        <dbReference type="ARBA" id="ARBA00047438"/>
    </source>
</evidence>
<evidence type="ECO:0000256" key="4">
    <source>
        <dbReference type="ARBA" id="ARBA00004345"/>
    </source>
</evidence>
<sequence>MDSLFQTLHSLAEDNAAFFQNRATETSQRFVAAFTAIREHARYLEPLLGHFATVYHIFDLDEDTPANGYRSLAQTVRCCLAHIVHKSRYVAANRGSIFFRSKHNCAELEAYCTALTQLRALVYLAQRLLTYNRPGCLFHHEEGGLSEQFLHEYITMHKGCFYGRCMGFQFAPSIRPFLQTIAISLISFGENYKRHQSGLSVAASSLFTSGKFAIDPELRGIEFERITQNLDVHFWKTFWNLTEMELLASLASMTSSQVQVSRALSVPPDSFELPLAADPKLSVTITPPVAHSGPGSIQMRLISYELREGQDSEELASLVRPEGSLALELRWKTKPLPRSPFLVVHIHGGGFVAQTSKSHEPYLKAWAQELDAPILSIDYSLAPEAPFPRALEECFYAYCWALKNCHLLGERPRFESWPLADEKGS</sequence>
<comment type="pathway">
    <text evidence="8">Lipid metabolism.</text>
</comment>
<keyword evidence="17" id="KW-0378">Hydrolase</keyword>
<evidence type="ECO:0000256" key="9">
    <source>
        <dbReference type="ARBA" id="ARBA00010515"/>
    </source>
</evidence>
<evidence type="ECO:0000256" key="23">
    <source>
        <dbReference type="ARBA" id="ARBA00023406"/>
    </source>
</evidence>
<evidence type="ECO:0000256" key="3">
    <source>
        <dbReference type="ARBA" id="ARBA00004236"/>
    </source>
</evidence>
<evidence type="ECO:0000256" key="19">
    <source>
        <dbReference type="ARBA" id="ARBA00023098"/>
    </source>
</evidence>
<dbReference type="EC" id="3.1.1.23" evidence="11"/>
<comment type="catalytic activity">
    <reaction evidence="1">
        <text>a triacylglycerol + H2O = a diacylglycerol + a fatty acid + H(+)</text>
        <dbReference type="Rhea" id="RHEA:12044"/>
        <dbReference type="ChEBI" id="CHEBI:15377"/>
        <dbReference type="ChEBI" id="CHEBI:15378"/>
        <dbReference type="ChEBI" id="CHEBI:17855"/>
        <dbReference type="ChEBI" id="CHEBI:18035"/>
        <dbReference type="ChEBI" id="CHEBI:28868"/>
        <dbReference type="EC" id="3.1.1.79"/>
    </reaction>
</comment>
<evidence type="ECO:0000256" key="1">
    <source>
        <dbReference type="ARBA" id="ARBA00000803"/>
    </source>
</evidence>
<comment type="catalytic activity">
    <reaction evidence="23">
        <text>1-O-hexadecyl-2-acetyl-sn-glycerol + H2O = 1-O-hexadecyl-sn-glycerol + acetate + H(+)</text>
        <dbReference type="Rhea" id="RHEA:38563"/>
        <dbReference type="ChEBI" id="CHEBI:15377"/>
        <dbReference type="ChEBI" id="CHEBI:15378"/>
        <dbReference type="ChEBI" id="CHEBI:30089"/>
        <dbReference type="ChEBI" id="CHEBI:34115"/>
        <dbReference type="ChEBI" id="CHEBI:75936"/>
    </reaction>
    <physiologicalReaction direction="left-to-right" evidence="23">
        <dbReference type="Rhea" id="RHEA:38564"/>
    </physiologicalReaction>
</comment>
<dbReference type="SUPFAM" id="SSF53474">
    <property type="entry name" value="alpha/beta-Hydrolases"/>
    <property type="match status" value="1"/>
</dbReference>
<feature type="domain" description="Alpha/beta hydrolase fold-3" evidence="42">
    <location>
        <begin position="343"/>
        <end position="406"/>
    </location>
</feature>
<keyword evidence="18" id="KW-0442">Lipid degradation</keyword>
<evidence type="ECO:0000256" key="33">
    <source>
        <dbReference type="ARBA" id="ARBA00048657"/>
    </source>
</evidence>
<evidence type="ECO:0000256" key="28">
    <source>
        <dbReference type="ARBA" id="ARBA00047458"/>
    </source>
</evidence>
<dbReference type="EC" id="3.1.1.79" evidence="10"/>
<comment type="similarity">
    <text evidence="9">Belongs to the 'GDXG' lipolytic enzyme family.</text>
</comment>
<comment type="catalytic activity">
    <reaction evidence="27">
        <text>1-(9Z-octadecenoyl)-glycerol + H2O = glycerol + (9Z)-octadecenoate + H(+)</text>
        <dbReference type="Rhea" id="RHEA:38487"/>
        <dbReference type="ChEBI" id="CHEBI:15377"/>
        <dbReference type="ChEBI" id="CHEBI:15378"/>
        <dbReference type="ChEBI" id="CHEBI:17754"/>
        <dbReference type="ChEBI" id="CHEBI:30823"/>
        <dbReference type="ChEBI" id="CHEBI:75342"/>
    </reaction>
    <physiologicalReaction direction="left-to-right" evidence="27">
        <dbReference type="Rhea" id="RHEA:38488"/>
    </physiologicalReaction>
</comment>
<evidence type="ECO:0000256" key="10">
    <source>
        <dbReference type="ARBA" id="ARBA00013088"/>
    </source>
</evidence>
<proteinExistence type="inferred from homology"/>
<gene>
    <name evidence="44" type="primary">LIPE</name>
</gene>
<comment type="subcellular location">
    <subcellularLocation>
        <location evidence="3">Cell membrane</location>
    </subcellularLocation>
    <subcellularLocation>
        <location evidence="6">Cytoplasm</location>
        <location evidence="6">Cytosol</location>
    </subcellularLocation>
    <subcellularLocation>
        <location evidence="5">Lipid droplet</location>
    </subcellularLocation>
    <subcellularLocation>
        <location evidence="4">Membrane</location>
        <location evidence="4">Caveola</location>
    </subcellularLocation>
</comment>
<evidence type="ECO:0000256" key="2">
    <source>
        <dbReference type="ARBA" id="ARBA00001613"/>
    </source>
</evidence>
<dbReference type="PANTHER" id="PTHR23025:SF3">
    <property type="entry name" value="HORMONE-SENSITIVE LIPASE"/>
    <property type="match status" value="1"/>
</dbReference>
<evidence type="ECO:0000256" key="18">
    <source>
        <dbReference type="ARBA" id="ARBA00022963"/>
    </source>
</evidence>
<evidence type="ECO:0000256" key="8">
    <source>
        <dbReference type="ARBA" id="ARBA00005189"/>
    </source>
</evidence>
<keyword evidence="15" id="KW-0153">Cholesterol metabolism</keyword>
<evidence type="ECO:0000256" key="6">
    <source>
        <dbReference type="ARBA" id="ARBA00004514"/>
    </source>
</evidence>
<organism evidence="43 44">
    <name type="scientific">Gekko japonicus</name>
    <name type="common">Schlegel's Japanese gecko</name>
    <dbReference type="NCBI Taxonomy" id="146911"/>
    <lineage>
        <taxon>Eukaryota</taxon>
        <taxon>Metazoa</taxon>
        <taxon>Chordata</taxon>
        <taxon>Craniata</taxon>
        <taxon>Vertebrata</taxon>
        <taxon>Euteleostomi</taxon>
        <taxon>Lepidosauria</taxon>
        <taxon>Squamata</taxon>
        <taxon>Bifurcata</taxon>
        <taxon>Gekkota</taxon>
        <taxon>Gekkonidae</taxon>
        <taxon>Gekkoninae</taxon>
        <taxon>Gekko</taxon>
    </lineage>
</organism>
<dbReference type="InterPro" id="IPR029058">
    <property type="entry name" value="AB_hydrolase_fold"/>
</dbReference>
<evidence type="ECO:0000256" key="35">
    <source>
        <dbReference type="ARBA" id="ARBA00049053"/>
    </source>
</evidence>
<comment type="catalytic activity">
    <reaction evidence="34">
        <text>1,2-di-(9Z-octadecenoyl)-glycerol + H2O = (9Z-octadecenoyl)-glycerol + (9Z)-octadecenoate + H(+)</text>
        <dbReference type="Rhea" id="RHEA:38455"/>
        <dbReference type="ChEBI" id="CHEBI:15377"/>
        <dbReference type="ChEBI" id="CHEBI:15378"/>
        <dbReference type="ChEBI" id="CHEBI:30823"/>
        <dbReference type="ChEBI" id="CHEBI:52323"/>
        <dbReference type="ChEBI" id="CHEBI:75937"/>
    </reaction>
    <physiologicalReaction direction="left-to-right" evidence="34">
        <dbReference type="Rhea" id="RHEA:38456"/>
    </physiologicalReaction>
</comment>
<keyword evidence="14" id="KW-0963">Cytoplasm</keyword>
<comment type="catalytic activity">
    <reaction evidence="29">
        <text>2-(5Z,8Z,11Z,14Z-eicosatetraenoyl)-glycerol + H2O = glycerol + (5Z,8Z,11Z,14Z)-eicosatetraenoate + H(+)</text>
        <dbReference type="Rhea" id="RHEA:26132"/>
        <dbReference type="ChEBI" id="CHEBI:15377"/>
        <dbReference type="ChEBI" id="CHEBI:15378"/>
        <dbReference type="ChEBI" id="CHEBI:17754"/>
        <dbReference type="ChEBI" id="CHEBI:32395"/>
        <dbReference type="ChEBI" id="CHEBI:52392"/>
    </reaction>
    <physiologicalReaction direction="left-to-right" evidence="29">
        <dbReference type="Rhea" id="RHEA:26133"/>
    </physiologicalReaction>
</comment>
<dbReference type="Pfam" id="PF07859">
    <property type="entry name" value="Abhydrolase_3"/>
    <property type="match status" value="1"/>
</dbReference>
<evidence type="ECO:0000256" key="38">
    <source>
        <dbReference type="ARBA" id="ARBA00049372"/>
    </source>
</evidence>
<evidence type="ECO:0000256" key="14">
    <source>
        <dbReference type="ARBA" id="ARBA00022490"/>
    </source>
</evidence>
<comment type="catalytic activity">
    <reaction evidence="39">
        <text>2-(9Z-octadecenoyl)-glycerol + H2O = glycerol + (9Z)-octadecenoate + H(+)</text>
        <dbReference type="Rhea" id="RHEA:38491"/>
        <dbReference type="ChEBI" id="CHEBI:15377"/>
        <dbReference type="ChEBI" id="CHEBI:15378"/>
        <dbReference type="ChEBI" id="CHEBI:17754"/>
        <dbReference type="ChEBI" id="CHEBI:30823"/>
        <dbReference type="ChEBI" id="CHEBI:73990"/>
    </reaction>
    <physiologicalReaction direction="left-to-right" evidence="39">
        <dbReference type="Rhea" id="RHEA:38492"/>
    </physiologicalReaction>
</comment>
<evidence type="ECO:0000256" key="11">
    <source>
        <dbReference type="ARBA" id="ARBA00013254"/>
    </source>
</evidence>
<comment type="pathway">
    <text evidence="7">Glycerolipid metabolism; triacylglycerol degradation.</text>
</comment>
<comment type="catalytic activity">
    <reaction evidence="28">
        <text>1,2-di-(9Z-octadecenoyl)-glycerol + H2O = 2-(9Z-octadecenoyl)-glycerol + (9Z)-octadecenoate + H(+)</text>
        <dbReference type="Rhea" id="RHEA:38659"/>
        <dbReference type="ChEBI" id="CHEBI:15377"/>
        <dbReference type="ChEBI" id="CHEBI:15378"/>
        <dbReference type="ChEBI" id="CHEBI:30823"/>
        <dbReference type="ChEBI" id="CHEBI:52323"/>
        <dbReference type="ChEBI" id="CHEBI:73990"/>
    </reaction>
    <physiologicalReaction direction="left-to-right" evidence="28">
        <dbReference type="Rhea" id="RHEA:38660"/>
    </physiologicalReaction>
</comment>
<evidence type="ECO:0000256" key="34">
    <source>
        <dbReference type="ARBA" id="ARBA00048674"/>
    </source>
</evidence>
<evidence type="ECO:0000256" key="16">
    <source>
        <dbReference type="ARBA" id="ARBA00022677"/>
    </source>
</evidence>
<evidence type="ECO:0000256" key="37">
    <source>
        <dbReference type="ARBA" id="ARBA00049208"/>
    </source>
</evidence>
<comment type="catalytic activity">
    <reaction evidence="35">
        <text>all-trans-retinyl hexadecanoate + H2O = all-trans-retinol + hexadecanoate + H(+)</text>
        <dbReference type="Rhea" id="RHEA:13933"/>
        <dbReference type="ChEBI" id="CHEBI:7896"/>
        <dbReference type="ChEBI" id="CHEBI:15377"/>
        <dbReference type="ChEBI" id="CHEBI:15378"/>
        <dbReference type="ChEBI" id="CHEBI:17336"/>
        <dbReference type="ChEBI" id="CHEBI:17616"/>
    </reaction>
    <physiologicalReaction direction="left-to-right" evidence="35">
        <dbReference type="Rhea" id="RHEA:13934"/>
    </physiologicalReaction>
</comment>
<evidence type="ECO:0000256" key="36">
    <source>
        <dbReference type="ARBA" id="ARBA00049143"/>
    </source>
</evidence>
<evidence type="ECO:0000256" key="24">
    <source>
        <dbReference type="ARBA" id="ARBA00030031"/>
    </source>
</evidence>
<evidence type="ECO:0000256" key="5">
    <source>
        <dbReference type="ARBA" id="ARBA00004502"/>
    </source>
</evidence>
<comment type="catalytic activity">
    <reaction evidence="2">
        <text>Hydrolyzes glycerol monoesters of long-chain fatty acids.</text>
        <dbReference type="EC" id="3.1.1.23"/>
    </reaction>
</comment>
<dbReference type="Proteomes" id="UP000694871">
    <property type="component" value="Unplaced"/>
</dbReference>
<comment type="catalytic activity">
    <reaction evidence="31">
        <text>a diacylglycerol + H2O = a monoacylglycerol + a fatty acid + H(+)</text>
        <dbReference type="Rhea" id="RHEA:32731"/>
        <dbReference type="ChEBI" id="CHEBI:15377"/>
        <dbReference type="ChEBI" id="CHEBI:15378"/>
        <dbReference type="ChEBI" id="CHEBI:17408"/>
        <dbReference type="ChEBI" id="CHEBI:18035"/>
        <dbReference type="ChEBI" id="CHEBI:28868"/>
        <dbReference type="EC" id="3.1.1.79"/>
    </reaction>
</comment>
<evidence type="ECO:0000256" key="20">
    <source>
        <dbReference type="ARBA" id="ARBA00023136"/>
    </source>
</evidence>
<keyword evidence="16" id="KW-0551">Lipid droplet</keyword>
<protein>
    <recommendedName>
        <fullName evidence="12">Hormone-sensitive lipase</fullName>
        <ecNumber evidence="11">3.1.1.23</ecNumber>
        <ecNumber evidence="10">3.1.1.79</ecNumber>
    </recommendedName>
    <alternativeName>
        <fullName evidence="25">Monoacylglycerol lipase LIPE</fullName>
    </alternativeName>
    <alternativeName>
        <fullName evidence="24">Retinyl ester hydrolase</fullName>
    </alternativeName>
</protein>
<comment type="subunit">
    <text evidence="26">Monomer and homodimer. Interacts with CAVIN1 in the adipocyte cytoplasm. Interacts with PLIN5.</text>
</comment>
<keyword evidence="22" id="KW-0753">Steroid metabolism</keyword>
<evidence type="ECO:0000256" key="25">
    <source>
        <dbReference type="ARBA" id="ARBA00031112"/>
    </source>
</evidence>
<dbReference type="InterPro" id="IPR010468">
    <property type="entry name" value="HSL_N"/>
</dbReference>
<dbReference type="GeneID" id="107106853"/>
<comment type="catalytic activity">
    <reaction evidence="36">
        <text>2,3-di-(9Z)-octadecenoyl-sn-glycerol + H2O = 2-(9Z-octadecenoyl)-glycerol + (9Z)-octadecenoate + H(+)</text>
        <dbReference type="Rhea" id="RHEA:38383"/>
        <dbReference type="ChEBI" id="CHEBI:15377"/>
        <dbReference type="ChEBI" id="CHEBI:15378"/>
        <dbReference type="ChEBI" id="CHEBI:30823"/>
        <dbReference type="ChEBI" id="CHEBI:73990"/>
        <dbReference type="ChEBI" id="CHEBI:75824"/>
    </reaction>
    <physiologicalReaction direction="left-to-right" evidence="36">
        <dbReference type="Rhea" id="RHEA:38384"/>
    </physiologicalReaction>
</comment>
<evidence type="ECO:0000256" key="32">
    <source>
        <dbReference type="ARBA" id="ARBA00048386"/>
    </source>
</evidence>
<comment type="catalytic activity">
    <reaction evidence="32">
        <text>1,2,3-tri-(9Z-octadecenoyl)-glycerol + H2O = di-(9Z)-octadecenoylglycerol + (9Z)-octadecenoate + H(+)</text>
        <dbReference type="Rhea" id="RHEA:38575"/>
        <dbReference type="ChEBI" id="CHEBI:15377"/>
        <dbReference type="ChEBI" id="CHEBI:15378"/>
        <dbReference type="ChEBI" id="CHEBI:30823"/>
        <dbReference type="ChEBI" id="CHEBI:53753"/>
        <dbReference type="ChEBI" id="CHEBI:75945"/>
    </reaction>
    <physiologicalReaction direction="left-to-right" evidence="32">
        <dbReference type="Rhea" id="RHEA:38576"/>
    </physiologicalReaction>
</comment>
<dbReference type="InterPro" id="IPR013094">
    <property type="entry name" value="AB_hydrolase_3"/>
</dbReference>
<feature type="domain" description="Hormone-sensitive lipase N-terminal" evidence="41">
    <location>
        <begin position="5"/>
        <end position="311"/>
    </location>
</feature>
<keyword evidence="13" id="KW-1003">Cell membrane</keyword>
<evidence type="ECO:0000313" key="44">
    <source>
        <dbReference type="RefSeq" id="XP_015262558.1"/>
    </source>
</evidence>
<dbReference type="PANTHER" id="PTHR23025">
    <property type="entry name" value="TRIACYLGLYCEROL LIPASE"/>
    <property type="match status" value="1"/>
</dbReference>
<evidence type="ECO:0000256" key="31">
    <source>
        <dbReference type="ARBA" id="ARBA00047674"/>
    </source>
</evidence>
<dbReference type="Gene3D" id="3.40.50.1820">
    <property type="entry name" value="alpha/beta hydrolase"/>
    <property type="match status" value="1"/>
</dbReference>
<evidence type="ECO:0000256" key="17">
    <source>
        <dbReference type="ARBA" id="ARBA00022801"/>
    </source>
</evidence>
<evidence type="ECO:0000256" key="39">
    <source>
        <dbReference type="ARBA" id="ARBA00049461"/>
    </source>
</evidence>
<evidence type="ECO:0000256" key="21">
    <source>
        <dbReference type="ARBA" id="ARBA00023166"/>
    </source>
</evidence>